<dbReference type="InterPro" id="IPR036237">
    <property type="entry name" value="Xyl_isomerase-like_sf"/>
</dbReference>
<dbReference type="eggNOG" id="COG1082">
    <property type="taxonomic scope" value="Bacteria"/>
</dbReference>
<evidence type="ECO:0000259" key="1">
    <source>
        <dbReference type="Pfam" id="PF01261"/>
    </source>
</evidence>
<gene>
    <name evidence="2" type="ordered locus">Caul_2721</name>
</gene>
<dbReference type="PANTHER" id="PTHR12110:SF53">
    <property type="entry name" value="BLR5974 PROTEIN"/>
    <property type="match status" value="1"/>
</dbReference>
<dbReference type="PANTHER" id="PTHR12110">
    <property type="entry name" value="HYDROXYPYRUVATE ISOMERASE"/>
    <property type="match status" value="1"/>
</dbReference>
<accession>B0SYA1</accession>
<name>B0SYA1_CAUSK</name>
<keyword evidence="2" id="KW-0413">Isomerase</keyword>
<dbReference type="Pfam" id="PF01261">
    <property type="entry name" value="AP_endonuc_2"/>
    <property type="match status" value="1"/>
</dbReference>
<dbReference type="HOGENOM" id="CLU_985778_0_0_5"/>
<dbReference type="SUPFAM" id="SSF51658">
    <property type="entry name" value="Xylose isomerase-like"/>
    <property type="match status" value="1"/>
</dbReference>
<dbReference type="InterPro" id="IPR013022">
    <property type="entry name" value="Xyl_isomerase-like_TIM-brl"/>
</dbReference>
<organism evidence="2">
    <name type="scientific">Caulobacter sp. (strain K31)</name>
    <dbReference type="NCBI Taxonomy" id="366602"/>
    <lineage>
        <taxon>Bacteria</taxon>
        <taxon>Pseudomonadati</taxon>
        <taxon>Pseudomonadota</taxon>
        <taxon>Alphaproteobacteria</taxon>
        <taxon>Caulobacterales</taxon>
        <taxon>Caulobacteraceae</taxon>
        <taxon>Caulobacter</taxon>
    </lineage>
</organism>
<proteinExistence type="predicted"/>
<protein>
    <submittedName>
        <fullName evidence="2">Xylose isomerase domain protein TIM barrel</fullName>
    </submittedName>
</protein>
<dbReference type="GO" id="GO:0016853">
    <property type="term" value="F:isomerase activity"/>
    <property type="evidence" value="ECO:0007669"/>
    <property type="project" value="UniProtKB-KW"/>
</dbReference>
<dbReference type="AlphaFoldDB" id="B0SYA1"/>
<sequence length="280" mass="29655">MSDVARRIGFMQGRLSPQIGGKIQAFPWPYWRDEFQLAATLGFARLEWTLDHDDLAANPLMTAEGQAEIRALSAAHGVAVSSITGDCFMQAPFWKATGAAKATLVEEMADVIRAGAAVGASIVVVPLVDNGAVSTPDEEAALAEGLAKLAPLLRETGVRIAFECDYPPAQLAKFIEGFAADLFGINFDIGNSASLGWAPEEEIPLIAPRLINVHVKDRVLGGTTVPLGQGDADLPTVFRLLNAVGYDGFLILQTARAADGDHLGAARTYRDLVLELAGGS</sequence>
<reference evidence="2" key="1">
    <citation type="submission" date="2008-01" db="EMBL/GenBank/DDBJ databases">
        <title>Complete sequence of chromosome of Caulobacter sp. K31.</title>
        <authorList>
            <consortium name="US DOE Joint Genome Institute"/>
            <person name="Copeland A."/>
            <person name="Lucas S."/>
            <person name="Lapidus A."/>
            <person name="Barry K."/>
            <person name="Glavina del Rio T."/>
            <person name="Dalin E."/>
            <person name="Tice H."/>
            <person name="Pitluck S."/>
            <person name="Bruce D."/>
            <person name="Goodwin L."/>
            <person name="Thompson L.S."/>
            <person name="Brettin T."/>
            <person name="Detter J.C."/>
            <person name="Han C."/>
            <person name="Schmutz J."/>
            <person name="Larimer F."/>
            <person name="Land M."/>
            <person name="Hauser L."/>
            <person name="Kyrpides N."/>
            <person name="Kim E."/>
            <person name="Stephens C."/>
            <person name="Richardson P."/>
        </authorList>
    </citation>
    <scope>NUCLEOTIDE SEQUENCE [LARGE SCALE GENOMIC DNA]</scope>
    <source>
        <strain evidence="2">K31</strain>
    </source>
</reference>
<dbReference type="OrthoDB" id="9804047at2"/>
<dbReference type="STRING" id="366602.Caul_2721"/>
<dbReference type="EMBL" id="CP000927">
    <property type="protein sequence ID" value="ABZ71848.1"/>
    <property type="molecule type" value="Genomic_DNA"/>
</dbReference>
<dbReference type="InterPro" id="IPR050312">
    <property type="entry name" value="IolE/XylAMocC-like"/>
</dbReference>
<feature type="domain" description="Xylose isomerase-like TIM barrel" evidence="1">
    <location>
        <begin position="35"/>
        <end position="256"/>
    </location>
</feature>
<evidence type="ECO:0000313" key="2">
    <source>
        <dbReference type="EMBL" id="ABZ71848.1"/>
    </source>
</evidence>
<dbReference type="Gene3D" id="3.20.20.150">
    <property type="entry name" value="Divalent-metal-dependent TIM barrel enzymes"/>
    <property type="match status" value="1"/>
</dbReference>
<dbReference type="KEGG" id="cak:Caul_2721"/>